<feature type="transmembrane region" description="Helical" evidence="2">
    <location>
        <begin position="505"/>
        <end position="526"/>
    </location>
</feature>
<dbReference type="CDD" id="cd00519">
    <property type="entry name" value="Lipase_3"/>
    <property type="match status" value="1"/>
</dbReference>
<feature type="transmembrane region" description="Helical" evidence="2">
    <location>
        <begin position="532"/>
        <end position="557"/>
    </location>
</feature>
<dbReference type="GO" id="GO:0006629">
    <property type="term" value="P:lipid metabolic process"/>
    <property type="evidence" value="ECO:0007669"/>
    <property type="project" value="InterPro"/>
</dbReference>
<feature type="domain" description="Fungal lipase-type" evidence="3">
    <location>
        <begin position="78"/>
        <end position="229"/>
    </location>
</feature>
<evidence type="ECO:0000259" key="3">
    <source>
        <dbReference type="Pfam" id="PF01764"/>
    </source>
</evidence>
<keyword evidence="2" id="KW-0812">Transmembrane</keyword>
<dbReference type="Gene3D" id="3.40.50.1820">
    <property type="entry name" value="alpha/beta hydrolase"/>
    <property type="match status" value="1"/>
</dbReference>
<organism evidence="4 5">
    <name type="scientific">Effrenium voratum</name>
    <dbReference type="NCBI Taxonomy" id="2562239"/>
    <lineage>
        <taxon>Eukaryota</taxon>
        <taxon>Sar</taxon>
        <taxon>Alveolata</taxon>
        <taxon>Dinophyceae</taxon>
        <taxon>Suessiales</taxon>
        <taxon>Symbiodiniaceae</taxon>
        <taxon>Effrenium</taxon>
    </lineage>
</organism>
<evidence type="ECO:0000313" key="4">
    <source>
        <dbReference type="EMBL" id="CAJ1409960.1"/>
    </source>
</evidence>
<reference evidence="4" key="1">
    <citation type="submission" date="2023-08" db="EMBL/GenBank/DDBJ databases">
        <authorList>
            <person name="Chen Y."/>
            <person name="Shah S."/>
            <person name="Dougan E. K."/>
            <person name="Thang M."/>
            <person name="Chan C."/>
        </authorList>
    </citation>
    <scope>NUCLEOTIDE SEQUENCE</scope>
</reference>
<comment type="caution">
    <text evidence="4">The sequence shown here is derived from an EMBL/GenBank/DDBJ whole genome shotgun (WGS) entry which is preliminary data.</text>
</comment>
<feature type="transmembrane region" description="Helical" evidence="2">
    <location>
        <begin position="592"/>
        <end position="614"/>
    </location>
</feature>
<keyword evidence="2" id="KW-1133">Transmembrane helix</keyword>
<proteinExistence type="predicted"/>
<evidence type="ECO:0000256" key="2">
    <source>
        <dbReference type="SAM" id="Phobius"/>
    </source>
</evidence>
<dbReference type="Proteomes" id="UP001178507">
    <property type="component" value="Unassembled WGS sequence"/>
</dbReference>
<feature type="coiled-coil region" evidence="1">
    <location>
        <begin position="367"/>
        <end position="394"/>
    </location>
</feature>
<name>A0AA36JPD7_9DINO</name>
<dbReference type="InterPro" id="IPR029058">
    <property type="entry name" value="AB_hydrolase_fold"/>
</dbReference>
<dbReference type="EMBL" id="CAUJNA010003796">
    <property type="protein sequence ID" value="CAJ1409960.1"/>
    <property type="molecule type" value="Genomic_DNA"/>
</dbReference>
<evidence type="ECO:0000313" key="5">
    <source>
        <dbReference type="Proteomes" id="UP001178507"/>
    </source>
</evidence>
<protein>
    <recommendedName>
        <fullName evidence="3">Fungal lipase-type domain-containing protein</fullName>
    </recommendedName>
</protein>
<gene>
    <name evidence="4" type="ORF">EVOR1521_LOCUS30919</name>
</gene>
<keyword evidence="1" id="KW-0175">Coiled coil</keyword>
<dbReference type="AlphaFoldDB" id="A0AA36JPD7"/>
<keyword evidence="2" id="KW-0472">Membrane</keyword>
<sequence length="807" mass="89539">MEEIKNKLMYWLALKASQWTYSTEEMSSDGEIEWSLDCGDGCIYTAKLRLRVTEPQFSSFDVRMLGGALPGEWRIYLLAFRGTVDLQDWITNLGVRVNWGPFANLMLGVHSGWHAAVSEESLHQKLKTAAAGLDHDQVLLAGHSMGAALAQMAMLFMWLESQSRESPLYASELVKTARCVIFGSPAPFVQSSRRNVSAEQRGRKAREWMEMQCVDFINGEDPVPRLPFNLMFCVSWLASFRLELPENVESELQSYEHLCRHIILGREETIFSFCDPADDVVRREEEGGRGNSSQHPLENYSAEMLGKLKVALAADSKPLLQMVSYRPTARAPDLGQSLSELQMSLSHLPSDLKRECLSPFRSIFASIQTVSTSLQNLQRSMKELRESSSEVKRLHNCVRTHLECIASTIRTANNYIHCDDWKMFERTMKDLQSMMEQHVLPAADQLAEAMGQASEQSSLTIQALIQLKGLAKACGIFTHGMRRAVMAVAGFVSQCVQLGLEYPRIWMLLAVLASILAACGSGYVMYCGGYAVAAVTSVVGQISTHGACATGFVAWLVNAAVPEAMVAGAACAFPVSGAAAWAAGALGMPTTFLTYAVGLAFTCFLACIGSAAVVKGWKLLLVRLLELAQNTGVVPLVELLHSIDTVCAQLGQKGYDAFMTTLSWFYDRAHEWVTWLQEELEQLKRFLETVGEKLEEAQGNCETVTQKMRKIECKTRELVSMACFITNQSKSPEEIEQKKRECRDMTQELLNETAEIEGRLGHGFALDLDPMLSQSFTQAVEDFFSSSTKEALQLRDEPASSSHEAGR</sequence>
<dbReference type="PANTHER" id="PTHR45856:SF24">
    <property type="entry name" value="FUNGAL LIPASE-LIKE DOMAIN-CONTAINING PROTEIN"/>
    <property type="match status" value="1"/>
</dbReference>
<keyword evidence="5" id="KW-1185">Reference proteome</keyword>
<evidence type="ECO:0000256" key="1">
    <source>
        <dbReference type="SAM" id="Coils"/>
    </source>
</evidence>
<dbReference type="SUPFAM" id="SSF53474">
    <property type="entry name" value="alpha/beta-Hydrolases"/>
    <property type="match status" value="1"/>
</dbReference>
<dbReference type="Pfam" id="PF01764">
    <property type="entry name" value="Lipase_3"/>
    <property type="match status" value="1"/>
</dbReference>
<feature type="transmembrane region" description="Helical" evidence="2">
    <location>
        <begin position="564"/>
        <end position="586"/>
    </location>
</feature>
<dbReference type="InterPro" id="IPR051218">
    <property type="entry name" value="Sec_MonoDiacylglyc_Lipase"/>
</dbReference>
<dbReference type="PANTHER" id="PTHR45856">
    <property type="entry name" value="ALPHA/BETA-HYDROLASES SUPERFAMILY PROTEIN"/>
    <property type="match status" value="1"/>
</dbReference>
<dbReference type="InterPro" id="IPR002921">
    <property type="entry name" value="Fungal_lipase-type"/>
</dbReference>
<accession>A0AA36JPD7</accession>
<feature type="coiled-coil region" evidence="1">
    <location>
        <begin position="677"/>
        <end position="755"/>
    </location>
</feature>